<dbReference type="Proteomes" id="UP001432027">
    <property type="component" value="Unassembled WGS sequence"/>
</dbReference>
<gene>
    <name evidence="1" type="ORF">PENTCL1PPCAC_14892</name>
</gene>
<dbReference type="EMBL" id="BTSX01000004">
    <property type="protein sequence ID" value="GMS92717.1"/>
    <property type="molecule type" value="Genomic_DNA"/>
</dbReference>
<sequence length="118" mass="14011">HSRSTSPPVFISVVLPHLQYHHQCSRLRFHRDEKPHAIRSSIGRICSHANPRYRYRYVLNSGIGRTEDNSQPVRTRSKLVDQCRSRFQHRLSLSLDDSISHRKFCHRHSLLNFCCYEE</sequence>
<comment type="caution">
    <text evidence="1">The sequence shown here is derived from an EMBL/GenBank/DDBJ whole genome shotgun (WGS) entry which is preliminary data.</text>
</comment>
<feature type="non-terminal residue" evidence="1">
    <location>
        <position position="118"/>
    </location>
</feature>
<evidence type="ECO:0000313" key="2">
    <source>
        <dbReference type="Proteomes" id="UP001432027"/>
    </source>
</evidence>
<keyword evidence="2" id="KW-1185">Reference proteome</keyword>
<accession>A0AAV5TE92</accession>
<feature type="non-terminal residue" evidence="1">
    <location>
        <position position="1"/>
    </location>
</feature>
<protein>
    <submittedName>
        <fullName evidence="1">Uncharacterized protein</fullName>
    </submittedName>
</protein>
<dbReference type="AlphaFoldDB" id="A0AAV5TE92"/>
<name>A0AAV5TE92_9BILA</name>
<evidence type="ECO:0000313" key="1">
    <source>
        <dbReference type="EMBL" id="GMS92717.1"/>
    </source>
</evidence>
<reference evidence="1" key="1">
    <citation type="submission" date="2023-10" db="EMBL/GenBank/DDBJ databases">
        <title>Genome assembly of Pristionchus species.</title>
        <authorList>
            <person name="Yoshida K."/>
            <person name="Sommer R.J."/>
        </authorList>
    </citation>
    <scope>NUCLEOTIDE SEQUENCE</scope>
    <source>
        <strain evidence="1">RS0144</strain>
    </source>
</reference>
<proteinExistence type="predicted"/>
<organism evidence="1 2">
    <name type="scientific">Pristionchus entomophagus</name>
    <dbReference type="NCBI Taxonomy" id="358040"/>
    <lineage>
        <taxon>Eukaryota</taxon>
        <taxon>Metazoa</taxon>
        <taxon>Ecdysozoa</taxon>
        <taxon>Nematoda</taxon>
        <taxon>Chromadorea</taxon>
        <taxon>Rhabditida</taxon>
        <taxon>Rhabditina</taxon>
        <taxon>Diplogasteromorpha</taxon>
        <taxon>Diplogasteroidea</taxon>
        <taxon>Neodiplogasteridae</taxon>
        <taxon>Pristionchus</taxon>
    </lineage>
</organism>